<feature type="repeat" description="ANK" evidence="20">
    <location>
        <begin position="731"/>
        <end position="763"/>
    </location>
</feature>
<evidence type="ECO:0000259" key="22">
    <source>
        <dbReference type="PROSITE" id="PS50026"/>
    </source>
</evidence>
<evidence type="ECO:0000256" key="20">
    <source>
        <dbReference type="PROSITE-ProRule" id="PRU00023"/>
    </source>
</evidence>
<keyword evidence="5 21" id="KW-0245">EGF-like domain</keyword>
<evidence type="ECO:0000313" key="25">
    <source>
        <dbReference type="Proteomes" id="UP000030665"/>
    </source>
</evidence>
<keyword evidence="9" id="KW-0221">Differentiation</keyword>
<keyword evidence="10" id="KW-0914">Notch signaling pathway</keyword>
<dbReference type="PANTHER" id="PTHR24049">
    <property type="entry name" value="CRUMBS FAMILY MEMBER"/>
    <property type="match status" value="1"/>
</dbReference>
<name>A0A077Z639_TRITR</name>
<dbReference type="PROSITE" id="PS50088">
    <property type="entry name" value="ANK_REPEAT"/>
    <property type="match status" value="2"/>
</dbReference>
<dbReference type="PRINTS" id="PR01452">
    <property type="entry name" value="LNOTCHREPEAT"/>
</dbReference>
<evidence type="ECO:0000256" key="3">
    <source>
        <dbReference type="ARBA" id="ARBA00022473"/>
    </source>
</evidence>
<evidence type="ECO:0000256" key="17">
    <source>
        <dbReference type="ARBA" id="ARBA00023163"/>
    </source>
</evidence>
<evidence type="ECO:0000256" key="18">
    <source>
        <dbReference type="ARBA" id="ARBA00023180"/>
    </source>
</evidence>
<evidence type="ECO:0000256" key="1">
    <source>
        <dbReference type="ARBA" id="ARBA00004123"/>
    </source>
</evidence>
<evidence type="ECO:0000256" key="9">
    <source>
        <dbReference type="ARBA" id="ARBA00022782"/>
    </source>
</evidence>
<dbReference type="GO" id="GO:0005509">
    <property type="term" value="F:calcium ion binding"/>
    <property type="evidence" value="ECO:0007669"/>
    <property type="project" value="InterPro"/>
</dbReference>
<evidence type="ECO:0000256" key="4">
    <source>
        <dbReference type="ARBA" id="ARBA00022475"/>
    </source>
</evidence>
<evidence type="ECO:0000256" key="14">
    <source>
        <dbReference type="ARBA" id="ARBA00023136"/>
    </source>
</evidence>
<dbReference type="SMART" id="SM00181">
    <property type="entry name" value="EGF"/>
    <property type="match status" value="6"/>
</dbReference>
<keyword evidence="4" id="KW-1003">Cell membrane</keyword>
<dbReference type="PROSITE" id="PS00022">
    <property type="entry name" value="EGF_1"/>
    <property type="match status" value="6"/>
</dbReference>
<evidence type="ECO:0000256" key="19">
    <source>
        <dbReference type="ARBA" id="ARBA00023242"/>
    </source>
</evidence>
<accession>A0A077Z639</accession>
<evidence type="ECO:0000256" key="13">
    <source>
        <dbReference type="ARBA" id="ARBA00023043"/>
    </source>
</evidence>
<keyword evidence="8" id="KW-0677">Repeat</keyword>
<reference evidence="24" key="1">
    <citation type="submission" date="2014-01" db="EMBL/GenBank/DDBJ databases">
        <authorList>
            <person name="Aslett M."/>
        </authorList>
    </citation>
    <scope>NUCLEOTIDE SEQUENCE</scope>
</reference>
<dbReference type="CDD" id="cd00054">
    <property type="entry name" value="EGF_CA"/>
    <property type="match status" value="3"/>
</dbReference>
<dbReference type="Gene3D" id="2.10.25.10">
    <property type="entry name" value="Laminin"/>
    <property type="match status" value="6"/>
</dbReference>
<evidence type="ECO:0000256" key="21">
    <source>
        <dbReference type="PROSITE-ProRule" id="PRU00076"/>
    </source>
</evidence>
<dbReference type="InterPro" id="IPR036770">
    <property type="entry name" value="Ankyrin_rpt-contain_sf"/>
</dbReference>
<dbReference type="PROSITE" id="PS01187">
    <property type="entry name" value="EGF_CA"/>
    <property type="match status" value="1"/>
</dbReference>
<reference evidence="24" key="2">
    <citation type="submission" date="2014-03" db="EMBL/GenBank/DDBJ databases">
        <title>The whipworm genome and dual-species transcriptomics of an intimate host-pathogen interaction.</title>
        <authorList>
            <person name="Foth B.J."/>
            <person name="Tsai I.J."/>
            <person name="Reid A.J."/>
            <person name="Bancroft A.J."/>
            <person name="Nichol S."/>
            <person name="Tracey A."/>
            <person name="Holroyd N."/>
            <person name="Cotton J.A."/>
            <person name="Stanley E.J."/>
            <person name="Zarowiecki M."/>
            <person name="Liu J.Z."/>
            <person name="Huckvale T."/>
            <person name="Cooper P.J."/>
            <person name="Grencis R.K."/>
            <person name="Berriman M."/>
        </authorList>
    </citation>
    <scope>NUCLEOTIDE SEQUENCE [LARGE SCALE GENOMIC DNA]</scope>
</reference>
<evidence type="ECO:0000256" key="16">
    <source>
        <dbReference type="ARBA" id="ARBA00023159"/>
    </source>
</evidence>
<dbReference type="Pfam" id="PF00008">
    <property type="entry name" value="EGF"/>
    <property type="match status" value="3"/>
</dbReference>
<feature type="disulfide bond" evidence="21">
    <location>
        <begin position="51"/>
        <end position="60"/>
    </location>
</feature>
<keyword evidence="17" id="KW-0804">Transcription</keyword>
<dbReference type="InterPro" id="IPR035993">
    <property type="entry name" value="Notch-like_dom_sf"/>
</dbReference>
<feature type="domain" description="EGF-like" evidence="22">
    <location>
        <begin position="178"/>
        <end position="217"/>
    </location>
</feature>
<proteinExistence type="predicted"/>
<feature type="domain" description="EGF-like" evidence="22">
    <location>
        <begin position="141"/>
        <end position="175"/>
    </location>
</feature>
<gene>
    <name evidence="24" type="ORF">TTRE_0000337901</name>
</gene>
<feature type="domain" description="LNR" evidence="23">
    <location>
        <begin position="331"/>
        <end position="362"/>
    </location>
</feature>
<evidence type="ECO:0000259" key="23">
    <source>
        <dbReference type="PROSITE" id="PS50258"/>
    </source>
</evidence>
<dbReference type="GO" id="GO:0007219">
    <property type="term" value="P:Notch signaling pathway"/>
    <property type="evidence" value="ECO:0007669"/>
    <property type="project" value="UniProtKB-KW"/>
</dbReference>
<dbReference type="Gene3D" id="3.30.300.320">
    <property type="match status" value="1"/>
</dbReference>
<dbReference type="InterPro" id="IPR000800">
    <property type="entry name" value="Notch_dom"/>
</dbReference>
<dbReference type="OrthoDB" id="283575at2759"/>
<keyword evidence="13 20" id="KW-0040">ANK repeat</keyword>
<dbReference type="InterPro" id="IPR013032">
    <property type="entry name" value="EGF-like_CS"/>
</dbReference>
<dbReference type="GO" id="GO:0045197">
    <property type="term" value="P:establishment or maintenance of epithelial cell apical/basal polarity"/>
    <property type="evidence" value="ECO:0007669"/>
    <property type="project" value="TreeGrafter"/>
</dbReference>
<dbReference type="Gene3D" id="1.25.40.20">
    <property type="entry name" value="Ankyrin repeat-containing domain"/>
    <property type="match status" value="1"/>
</dbReference>
<dbReference type="PROSITE" id="PS50026">
    <property type="entry name" value="EGF_3"/>
    <property type="match status" value="6"/>
</dbReference>
<feature type="repeat" description="ANK" evidence="20">
    <location>
        <begin position="764"/>
        <end position="788"/>
    </location>
</feature>
<dbReference type="SUPFAM" id="SSF90193">
    <property type="entry name" value="Notch domain"/>
    <property type="match status" value="2"/>
</dbReference>
<dbReference type="GO" id="GO:0061629">
    <property type="term" value="F:RNA polymerase II-specific DNA-binding transcription factor binding"/>
    <property type="evidence" value="ECO:0007669"/>
    <property type="project" value="UniProtKB-ARBA"/>
</dbReference>
<keyword evidence="3" id="KW-0217">Developmental protein</keyword>
<evidence type="ECO:0000313" key="24">
    <source>
        <dbReference type="EMBL" id="CDW55108.1"/>
    </source>
</evidence>
<keyword evidence="6" id="KW-0812">Transmembrane</keyword>
<evidence type="ECO:0000256" key="15">
    <source>
        <dbReference type="ARBA" id="ARBA00023157"/>
    </source>
</evidence>
<keyword evidence="18" id="KW-0325">Glycoprotein</keyword>
<dbReference type="PROSITE" id="PS01186">
    <property type="entry name" value="EGF_2"/>
    <property type="match status" value="3"/>
</dbReference>
<dbReference type="InterPro" id="IPR018097">
    <property type="entry name" value="EGF_Ca-bd_CS"/>
</dbReference>
<feature type="domain" description="EGF-like" evidence="22">
    <location>
        <begin position="63"/>
        <end position="99"/>
    </location>
</feature>
<evidence type="ECO:0000256" key="7">
    <source>
        <dbReference type="ARBA" id="ARBA00022729"/>
    </source>
</evidence>
<evidence type="ECO:0000256" key="11">
    <source>
        <dbReference type="ARBA" id="ARBA00022989"/>
    </source>
</evidence>
<keyword evidence="12" id="KW-0805">Transcription regulation</keyword>
<dbReference type="PROSITE" id="PS50258">
    <property type="entry name" value="LNR"/>
    <property type="match status" value="1"/>
</dbReference>
<keyword evidence="19" id="KW-0539">Nucleus</keyword>
<dbReference type="FunFam" id="3.30.300.320:FF:000001">
    <property type="entry name" value="Neurogenic locus notch 1"/>
    <property type="match status" value="1"/>
</dbReference>
<sequence length="1345" mass="149086">METILLRCPPGVVGQYCEEVVSPCHLNPCHNGGICAYAGFDDGRLEVTCLCPAGTSGNNCEINNDDCYTGACYHNGTCVDRVDSFDCICPPGFGGERCEVQTNECPSSPCSSEGTVKCIQMDNNFSCVCRAGYTGYRCDVLLDFCSQKPCSNNGTCVGFLRVCICQQGYKGEFCDEKIPEACVSKPCLNEGECLPGRSPFELYFCDCLAGTFGKNCGFKHLTNCLVNGCFNGGTCESRKGAFVCHCPPHFTGAQCQLRDTSFIEDAKIRSDINTVALGSNLLNDSHKKYICFINKCHIKANNGFCNPECNSYLCGFDGIDCAGDLQPFRQCYKREYCANVFRNELCDPQCNTEDCLFDGFDCLKIENEYIHNSEKYCEVYAGDGSCNEECNMTTYNFDSGDCLTDEQRFSGQLTGRIVAIVAVSSAEFKVDLGRFLIVLGNLLQAIIRVDTDKQGRKMIYQWNSKFGSVVGKYSIARLKMRTVETPSIKFPSAKFPHSTLVVLTVHKIPYNNASSFTNSSRVTDFLSVDSVKRIIKRQLGYEIQSVGTDHGNEGGGKGTMLLTITVLFICTMCITHCIILVPTNRRVRIARWVPPAELEMTERAGTSHTTTLSEPAEIQRSEILVPALISPENKSEKDHDENEKVVEISNKLLMAWLKWNYTADSHCCDLSCEEEREDEFQNTVAILPKEDLNCFLIKSANDSFSNPETQCRIIDELISSGADVNNRHGLHMSTPLITAVKNKQIAAIELLLRRGADPNLKDLGGRTALHHAVSVDCSGIVELLLNSGRCLLEEKDLDGCTAALLAAKRGKECFPIFCLLVDCDANLTTEDGEGKQEANGNAISARSCTHWAAQNNDLLILNLLWLRDALCHSQDSLGRNALFLAASKNCVQAVEFLDARGFDREARDFLNCTPLFVAKNNGYNAVTKLLKARQPKAIQLDENSRWMVMEKLAKEWKKELGMNKKETWMVDHSQTVKIANSTSSGLRGQENVIDAMGSHKIASPEVLPDTQLFQHAEMSNLQCGIFVDTSLHDFEKQFSHSSVSKFPDWVQRSDYMPDLPFIFQDKFQSQLWKLGSVGESSRIVSESNPRPDNINLFPDLNSEYASNYSEVYKPDERILSFPDFLGAHNDQFNRQISDVSQIGALQLLIPTNSSDVLALDVPCSFEKASIFHRLESGSESSDSTLANLASYFSSMRDSNSTVSENKATCFTENSAKQNEEKYLGICPRDAEDLYELSITNAADDCTILVSEEQATDITYGDSMEKPTEKTCLDNSQMATDFFGVSSAAMNLDLGGPSVAYSSPSFVPVSNVLRSTLGTEKMRQGRYIKKAWPKNTRYPTSSNRKQ</sequence>
<keyword evidence="25" id="KW-1185">Reference proteome</keyword>
<dbReference type="PANTHER" id="PTHR24049:SF22">
    <property type="entry name" value="DROSOPHILA CRUMBS HOMOLOG"/>
    <property type="match status" value="1"/>
</dbReference>
<dbReference type="FunFam" id="2.10.25.10:FF:000006">
    <property type="entry name" value="Versican core protein-like isoform 1"/>
    <property type="match status" value="1"/>
</dbReference>
<evidence type="ECO:0000256" key="5">
    <source>
        <dbReference type="ARBA" id="ARBA00022536"/>
    </source>
</evidence>
<evidence type="ECO:0000256" key="8">
    <source>
        <dbReference type="ARBA" id="ARBA00022737"/>
    </source>
</evidence>
<dbReference type="Pfam" id="PF00066">
    <property type="entry name" value="Notch"/>
    <property type="match status" value="3"/>
</dbReference>
<dbReference type="Gene3D" id="3.30.70.3310">
    <property type="match status" value="1"/>
</dbReference>
<keyword evidence="14" id="KW-0472">Membrane</keyword>
<feature type="disulfide bond" evidence="21">
    <location>
        <begin position="165"/>
        <end position="174"/>
    </location>
</feature>
<evidence type="ECO:0000256" key="10">
    <source>
        <dbReference type="ARBA" id="ARBA00022976"/>
    </source>
</evidence>
<dbReference type="PROSITE" id="PS00010">
    <property type="entry name" value="ASX_HYDROXYL"/>
    <property type="match status" value="1"/>
</dbReference>
<dbReference type="Pfam" id="PF12661">
    <property type="entry name" value="hEGF"/>
    <property type="match status" value="1"/>
</dbReference>
<feature type="domain" description="EGF-like" evidence="22">
    <location>
        <begin position="220"/>
        <end position="256"/>
    </location>
</feature>
<dbReference type="GO" id="GO:0090575">
    <property type="term" value="C:RNA polymerase II transcription regulator complex"/>
    <property type="evidence" value="ECO:0007669"/>
    <property type="project" value="UniProtKB-ARBA"/>
</dbReference>
<dbReference type="GO" id="GO:0007157">
    <property type="term" value="P:heterophilic cell-cell adhesion via plasma membrane cell adhesion molecules"/>
    <property type="evidence" value="ECO:0007669"/>
    <property type="project" value="TreeGrafter"/>
</dbReference>
<dbReference type="GO" id="GO:0022611">
    <property type="term" value="P:dormancy process"/>
    <property type="evidence" value="ECO:0007669"/>
    <property type="project" value="UniProtKB-ARBA"/>
</dbReference>
<feature type="disulfide bond" evidence="21">
    <location>
        <begin position="129"/>
        <end position="138"/>
    </location>
</feature>
<dbReference type="InterPro" id="IPR002110">
    <property type="entry name" value="Ankyrin_rpt"/>
</dbReference>
<feature type="domain" description="EGF-like" evidence="22">
    <location>
        <begin position="101"/>
        <end position="139"/>
    </location>
</feature>
<dbReference type="InterPro" id="IPR000742">
    <property type="entry name" value="EGF"/>
</dbReference>
<feature type="disulfide bond" evidence="21">
    <location>
        <begin position="207"/>
        <end position="216"/>
    </location>
</feature>
<comment type="subcellular location">
    <subcellularLocation>
        <location evidence="2">Cell membrane</location>
        <topology evidence="2">Single-pass type I membrane protein</topology>
    </subcellularLocation>
    <subcellularLocation>
        <location evidence="1">Nucleus</location>
    </subcellularLocation>
</comment>
<feature type="disulfide bond" evidence="21">
    <location>
        <begin position="110"/>
        <end position="127"/>
    </location>
</feature>
<dbReference type="Proteomes" id="UP000030665">
    <property type="component" value="Unassembled WGS sequence"/>
</dbReference>
<dbReference type="SMART" id="SM00004">
    <property type="entry name" value="NL"/>
    <property type="match status" value="3"/>
</dbReference>
<dbReference type="GO" id="GO:0001708">
    <property type="term" value="P:cell fate specification"/>
    <property type="evidence" value="ECO:0007669"/>
    <property type="project" value="UniProtKB-ARBA"/>
</dbReference>
<keyword evidence="16" id="KW-0010">Activator</keyword>
<organism evidence="24 25">
    <name type="scientific">Trichuris trichiura</name>
    <name type="common">Whipworm</name>
    <name type="synonym">Trichocephalus trichiurus</name>
    <dbReference type="NCBI Taxonomy" id="36087"/>
    <lineage>
        <taxon>Eukaryota</taxon>
        <taxon>Metazoa</taxon>
        <taxon>Ecdysozoa</taxon>
        <taxon>Nematoda</taxon>
        <taxon>Enoplea</taxon>
        <taxon>Dorylaimia</taxon>
        <taxon>Trichinellida</taxon>
        <taxon>Trichuridae</taxon>
        <taxon>Trichuris</taxon>
    </lineage>
</organism>
<keyword evidence="11" id="KW-1133">Transmembrane helix</keyword>
<dbReference type="InterPro" id="IPR000152">
    <property type="entry name" value="EGF-type_Asp/Asn_hydroxyl_site"/>
</dbReference>
<dbReference type="PRINTS" id="PR01983">
    <property type="entry name" value="NOTCH"/>
</dbReference>
<dbReference type="InterPro" id="IPR001881">
    <property type="entry name" value="EGF-like_Ca-bd_dom"/>
</dbReference>
<evidence type="ECO:0000256" key="12">
    <source>
        <dbReference type="ARBA" id="ARBA00023015"/>
    </source>
</evidence>
<dbReference type="GO" id="GO:0040024">
    <property type="term" value="P:dauer larval development"/>
    <property type="evidence" value="ECO:0007669"/>
    <property type="project" value="UniProtKB-ARBA"/>
</dbReference>
<dbReference type="SMART" id="SM00179">
    <property type="entry name" value="EGF_CA"/>
    <property type="match status" value="3"/>
</dbReference>
<dbReference type="Pfam" id="PF06816">
    <property type="entry name" value="NOD"/>
    <property type="match status" value="1"/>
</dbReference>
<dbReference type="InterPro" id="IPR010660">
    <property type="entry name" value="Notch_NOD_dom"/>
</dbReference>
<keyword evidence="15 21" id="KW-1015">Disulfide bond</keyword>
<dbReference type="Pfam" id="PF12796">
    <property type="entry name" value="Ank_2"/>
    <property type="match status" value="2"/>
</dbReference>
<evidence type="ECO:0000256" key="6">
    <source>
        <dbReference type="ARBA" id="ARBA00022692"/>
    </source>
</evidence>
<evidence type="ECO:0000256" key="2">
    <source>
        <dbReference type="ARBA" id="ARBA00004251"/>
    </source>
</evidence>
<feature type="disulfide bond" evidence="21">
    <location>
        <begin position="246"/>
        <end position="255"/>
    </location>
</feature>
<dbReference type="FunFam" id="2.10.25.10:FF:000146">
    <property type="entry name" value="Putative neurogenic locus notch"/>
    <property type="match status" value="1"/>
</dbReference>
<dbReference type="SUPFAM" id="SSF57196">
    <property type="entry name" value="EGF/Laminin"/>
    <property type="match status" value="6"/>
</dbReference>
<dbReference type="GO" id="GO:0005886">
    <property type="term" value="C:plasma membrane"/>
    <property type="evidence" value="ECO:0007669"/>
    <property type="project" value="UniProtKB-SubCell"/>
</dbReference>
<protein>
    <submittedName>
        <fullName evidence="24">Notch and Ank 2 and EGF and NOD domain containing protein</fullName>
    </submittedName>
</protein>
<dbReference type="AlphaFoldDB" id="A0A077Z639"/>
<dbReference type="PROSITE" id="PS50297">
    <property type="entry name" value="ANK_REP_REGION"/>
    <property type="match status" value="2"/>
</dbReference>
<dbReference type="InterPro" id="IPR051022">
    <property type="entry name" value="Notch_Cell-Fate_Det"/>
</dbReference>
<feature type="disulfide bond" evidence="21">
    <location>
        <begin position="89"/>
        <end position="98"/>
    </location>
</feature>
<dbReference type="STRING" id="36087.A0A077Z639"/>
<keyword evidence="7" id="KW-0732">Signal</keyword>
<feature type="domain" description="EGF-like" evidence="22">
    <location>
        <begin position="20"/>
        <end position="61"/>
    </location>
</feature>
<dbReference type="SUPFAM" id="SSF48403">
    <property type="entry name" value="Ankyrin repeat"/>
    <property type="match status" value="1"/>
</dbReference>
<dbReference type="EMBL" id="HG805936">
    <property type="protein sequence ID" value="CDW55108.1"/>
    <property type="molecule type" value="Genomic_DNA"/>
</dbReference>
<dbReference type="SMART" id="SM00248">
    <property type="entry name" value="ANK"/>
    <property type="match status" value="6"/>
</dbReference>
<comment type="caution">
    <text evidence="21">Lacks conserved residue(s) required for the propagation of feature annotation.</text>
</comment>